<evidence type="ECO:0000259" key="4">
    <source>
        <dbReference type="Pfam" id="PF25390"/>
    </source>
</evidence>
<accession>A0ABX9JVX9</accession>
<dbReference type="InterPro" id="IPR058923">
    <property type="entry name" value="RCC1-like_dom"/>
</dbReference>
<sequence>MQSIGNGIVKKKWAGLLGTLLLAACGAPDPAAPGVGEELPGVARAPITDTISAAYDSTLKAFKCDGLTWNCDPYKYLDGRGQVITEYYAPSTLGGTCLDGELGSYMDDEWISKVRVFTEDQTPLTQGRPASIEVTVQMPVTPQANFLDLYASSSVTSPSWTLLTTLTPTGAARSLQTLKATFTVPAGSKVQAVRAALRRGGTASPCTLGGYDDRDDLVFTPAPPYVSGAKATSVASGSMHSLALRADGTLWGWGDNYSSQLGAGASMYVSTLPVQATLLSGVKSVHATSDSSLALRTDGTVWAWGGNSTGVLGNGTTTTSANPVQVSGLTSVTALAAGRSHVLALRSDGTVWAWGDNSRGQLGDGTRINRTRPVRVGTLTGVTALAAGRNHSLVLRNDGTVWTWGDNSMGCLGNGTTIASSVPIKVAAMTGVTSIAASDSFSLAIRGTRELWGWGFGPLGDALGSHHPTPARTYLWSTGTFSVFAGPAHAVALERTQGTAWSWGDFNFQPNCTSPTVNYGALPAPISGLTGVSGVSIGERYAQVFLLDGTVWGWGDGVIYQKGTDQGGTGNCAPLKVALP</sequence>
<keyword evidence="1" id="KW-0344">Guanine-nucleotide releasing factor</keyword>
<dbReference type="PRINTS" id="PR00633">
    <property type="entry name" value="RCCNDNSATION"/>
</dbReference>
<dbReference type="InterPro" id="IPR051553">
    <property type="entry name" value="Ran_GTPase-activating"/>
</dbReference>
<dbReference type="Gene3D" id="2.130.10.30">
    <property type="entry name" value="Regulator of chromosome condensation 1/beta-lactamase-inhibitor protein II"/>
    <property type="match status" value="2"/>
</dbReference>
<feature type="chain" id="PRO_5047428150" evidence="3">
    <location>
        <begin position="32"/>
        <end position="580"/>
    </location>
</feature>
<feature type="domain" description="RCC1-like" evidence="4">
    <location>
        <begin position="216"/>
        <end position="504"/>
    </location>
</feature>
<proteinExistence type="predicted"/>
<gene>
    <name evidence="5" type="ORF">ATI61_109354</name>
</gene>
<protein>
    <submittedName>
        <fullName evidence="5">Alpha-tubulin suppressor-like RCC1 family protein</fullName>
    </submittedName>
</protein>
<dbReference type="PROSITE" id="PS00626">
    <property type="entry name" value="RCC1_2"/>
    <property type="match status" value="2"/>
</dbReference>
<dbReference type="SUPFAM" id="SSF50985">
    <property type="entry name" value="RCC1/BLIP-II"/>
    <property type="match status" value="1"/>
</dbReference>
<dbReference type="EMBL" id="QUMU01000009">
    <property type="protein sequence ID" value="REG28012.1"/>
    <property type="molecule type" value="Genomic_DNA"/>
</dbReference>
<feature type="signal peptide" evidence="3">
    <location>
        <begin position="1"/>
        <end position="31"/>
    </location>
</feature>
<dbReference type="PROSITE" id="PS50012">
    <property type="entry name" value="RCC1_3"/>
    <property type="match status" value="4"/>
</dbReference>
<dbReference type="PANTHER" id="PTHR45982">
    <property type="entry name" value="REGULATOR OF CHROMOSOME CONDENSATION"/>
    <property type="match status" value="1"/>
</dbReference>
<keyword evidence="2" id="KW-0677">Repeat</keyword>
<dbReference type="PANTHER" id="PTHR45982:SF1">
    <property type="entry name" value="REGULATOR OF CHROMOSOME CONDENSATION"/>
    <property type="match status" value="1"/>
</dbReference>
<dbReference type="RefSeq" id="WP_053066110.1">
    <property type="nucleotide sequence ID" value="NZ_CP011509.1"/>
</dbReference>
<organism evidence="5 6">
    <name type="scientific">Archangium gephyra</name>
    <dbReference type="NCBI Taxonomy" id="48"/>
    <lineage>
        <taxon>Bacteria</taxon>
        <taxon>Pseudomonadati</taxon>
        <taxon>Myxococcota</taxon>
        <taxon>Myxococcia</taxon>
        <taxon>Myxococcales</taxon>
        <taxon>Cystobacterineae</taxon>
        <taxon>Archangiaceae</taxon>
        <taxon>Archangium</taxon>
    </lineage>
</organism>
<keyword evidence="6" id="KW-1185">Reference proteome</keyword>
<keyword evidence="3" id="KW-0732">Signal</keyword>
<comment type="caution">
    <text evidence="5">The sequence shown here is derived from an EMBL/GenBank/DDBJ whole genome shotgun (WGS) entry which is preliminary data.</text>
</comment>
<evidence type="ECO:0000313" key="5">
    <source>
        <dbReference type="EMBL" id="REG28012.1"/>
    </source>
</evidence>
<evidence type="ECO:0000256" key="2">
    <source>
        <dbReference type="ARBA" id="ARBA00022737"/>
    </source>
</evidence>
<name>A0ABX9JVX9_9BACT</name>
<evidence type="ECO:0000313" key="6">
    <source>
        <dbReference type="Proteomes" id="UP000256345"/>
    </source>
</evidence>
<evidence type="ECO:0000256" key="1">
    <source>
        <dbReference type="ARBA" id="ARBA00022658"/>
    </source>
</evidence>
<dbReference type="Pfam" id="PF25390">
    <property type="entry name" value="WD40_RLD"/>
    <property type="match status" value="1"/>
</dbReference>
<reference evidence="5 6" key="1">
    <citation type="submission" date="2018-08" db="EMBL/GenBank/DDBJ databases">
        <title>Genomic Encyclopedia of Archaeal and Bacterial Type Strains, Phase II (KMG-II): from individual species to whole genera.</title>
        <authorList>
            <person name="Goeker M."/>
        </authorList>
    </citation>
    <scope>NUCLEOTIDE SEQUENCE [LARGE SCALE GENOMIC DNA]</scope>
    <source>
        <strain evidence="5 6">DSM 2261</strain>
    </source>
</reference>
<evidence type="ECO:0000256" key="3">
    <source>
        <dbReference type="SAM" id="SignalP"/>
    </source>
</evidence>
<dbReference type="InterPro" id="IPR009091">
    <property type="entry name" value="RCC1/BLIP-II"/>
</dbReference>
<dbReference type="InterPro" id="IPR000408">
    <property type="entry name" value="Reg_chr_condens"/>
</dbReference>
<dbReference type="Proteomes" id="UP000256345">
    <property type="component" value="Unassembled WGS sequence"/>
</dbReference>